<reference evidence="1 2" key="1">
    <citation type="submission" date="2023-07" db="EMBL/GenBank/DDBJ databases">
        <title>Sorghum-associated microbial communities from plants grown in Nebraska, USA.</title>
        <authorList>
            <person name="Schachtman D."/>
        </authorList>
    </citation>
    <scope>NUCLEOTIDE SEQUENCE [LARGE SCALE GENOMIC DNA]</scope>
    <source>
        <strain evidence="1 2">4272</strain>
    </source>
</reference>
<dbReference type="Proteomes" id="UP001251217">
    <property type="component" value="Unassembled WGS sequence"/>
</dbReference>
<protein>
    <submittedName>
        <fullName evidence="1">Transcriptional regulator</fullName>
    </submittedName>
</protein>
<evidence type="ECO:0000313" key="1">
    <source>
        <dbReference type="EMBL" id="MDR7170992.1"/>
    </source>
</evidence>
<dbReference type="RefSeq" id="WP_063010369.1">
    <property type="nucleotide sequence ID" value="NZ_JAVDWW010000008.1"/>
</dbReference>
<name>A0ABU1XKA5_9NOCA</name>
<gene>
    <name evidence="1" type="ORF">J2W56_004751</name>
</gene>
<proteinExistence type="predicted"/>
<sequence length="66" mass="7624">MAINVRFTDDNEAAVKRQAEAEGISINTMINKAVAEYVARHDHRDRAREILDVEMGRWAELLDRLK</sequence>
<dbReference type="SUPFAM" id="SSF47598">
    <property type="entry name" value="Ribbon-helix-helix"/>
    <property type="match status" value="1"/>
</dbReference>
<comment type="caution">
    <text evidence="1">The sequence shown here is derived from an EMBL/GenBank/DDBJ whole genome shotgun (WGS) entry which is preliminary data.</text>
</comment>
<dbReference type="EMBL" id="JAVDWW010000008">
    <property type="protein sequence ID" value="MDR7170992.1"/>
    <property type="molecule type" value="Genomic_DNA"/>
</dbReference>
<keyword evidence="2" id="KW-1185">Reference proteome</keyword>
<dbReference type="InterPro" id="IPR010985">
    <property type="entry name" value="Ribbon_hlx_hlx"/>
</dbReference>
<accession>A0ABU1XKA5</accession>
<evidence type="ECO:0000313" key="2">
    <source>
        <dbReference type="Proteomes" id="UP001251217"/>
    </source>
</evidence>
<organism evidence="1 2">
    <name type="scientific">Nocardia kruczakiae</name>
    <dbReference type="NCBI Taxonomy" id="261477"/>
    <lineage>
        <taxon>Bacteria</taxon>
        <taxon>Bacillati</taxon>
        <taxon>Actinomycetota</taxon>
        <taxon>Actinomycetes</taxon>
        <taxon>Mycobacteriales</taxon>
        <taxon>Nocardiaceae</taxon>
        <taxon>Nocardia</taxon>
    </lineage>
</organism>